<gene>
    <name evidence="1" type="ORF">RC74_20480</name>
</gene>
<name>A0A126V6I1_9RHOB</name>
<dbReference type="OrthoDB" id="9778912at2"/>
<dbReference type="PANTHER" id="PTHR32332">
    <property type="entry name" value="2-NITROPROPANE DIOXYGENASE"/>
    <property type="match status" value="1"/>
</dbReference>
<evidence type="ECO:0000313" key="2">
    <source>
        <dbReference type="Proteomes" id="UP000070371"/>
    </source>
</evidence>
<organism evidence="1 2">
    <name type="scientific">Falsihalocynthiibacter arcticus</name>
    <dbReference type="NCBI Taxonomy" id="1579316"/>
    <lineage>
        <taxon>Bacteria</taxon>
        <taxon>Pseudomonadati</taxon>
        <taxon>Pseudomonadota</taxon>
        <taxon>Alphaproteobacteria</taxon>
        <taxon>Rhodobacterales</taxon>
        <taxon>Roseobacteraceae</taxon>
        <taxon>Falsihalocynthiibacter</taxon>
    </lineage>
</organism>
<dbReference type="PANTHER" id="PTHR32332:SF31">
    <property type="entry name" value="2-NITROPROPANE DIOXYGENASE FAMILY, PUTATIVE (AFU_ORTHOLOGUE AFUA_2G09850)-RELATED"/>
    <property type="match status" value="1"/>
</dbReference>
<protein>
    <submittedName>
        <fullName evidence="1">Uncharacterized protein</fullName>
    </submittedName>
</protein>
<dbReference type="AlphaFoldDB" id="A0A126V6I1"/>
<dbReference type="Pfam" id="PF03060">
    <property type="entry name" value="NMO"/>
    <property type="match status" value="1"/>
</dbReference>
<dbReference type="RefSeq" id="WP_039003299.1">
    <property type="nucleotide sequence ID" value="NZ_CP014327.1"/>
</dbReference>
<proteinExistence type="predicted"/>
<dbReference type="STRING" id="1579316.RC74_20480"/>
<dbReference type="Proteomes" id="UP000070371">
    <property type="component" value="Chromosome"/>
</dbReference>
<dbReference type="SUPFAM" id="SSF51412">
    <property type="entry name" value="Inosine monophosphate dehydrogenase (IMPDH)"/>
    <property type="match status" value="1"/>
</dbReference>
<accession>A0A126V6I1</accession>
<sequence>MKTRLTGFFDLQLPVLQAPTAFVASRAMAGAVSRAGGLGLIGGGYGDPVWIEAQLALAGDLPVGCGTRSCGRNFPPGQRCNLMCRGGIADGRGRVAVQAHGAEGVQPSPLLIRDWMGPQ</sequence>
<dbReference type="KEGG" id="hat:RC74_20480"/>
<reference evidence="1 2" key="1">
    <citation type="submission" date="2016-02" db="EMBL/GenBank/DDBJ databases">
        <title>Complete genome sequence of Halocynthiibacter arcticus PAMC 20958t from arctic marine sediment.</title>
        <authorList>
            <person name="Lee Y.M."/>
            <person name="Baek K."/>
            <person name="Lee H.K."/>
            <person name="Shin S.C."/>
        </authorList>
    </citation>
    <scope>NUCLEOTIDE SEQUENCE [LARGE SCALE GENOMIC DNA]</scope>
    <source>
        <strain evidence="1">PAMC 20958</strain>
    </source>
</reference>
<evidence type="ECO:0000313" key="1">
    <source>
        <dbReference type="EMBL" id="AML53309.1"/>
    </source>
</evidence>
<dbReference type="InterPro" id="IPR013785">
    <property type="entry name" value="Aldolase_TIM"/>
</dbReference>
<dbReference type="Gene3D" id="3.20.20.70">
    <property type="entry name" value="Aldolase class I"/>
    <property type="match status" value="1"/>
</dbReference>
<keyword evidence="2" id="KW-1185">Reference proteome</keyword>
<dbReference type="EMBL" id="CP014327">
    <property type="protein sequence ID" value="AML53309.1"/>
    <property type="molecule type" value="Genomic_DNA"/>
</dbReference>